<evidence type="ECO:0008006" key="3">
    <source>
        <dbReference type="Google" id="ProtNLM"/>
    </source>
</evidence>
<sequence length="851" mass="92058">SILDSIMVIGAPATLIYHIRAGWDGYEGASVNPDRTLNIPLRPDPPVENTHYSFDYENEEITVNTNSLRFAPLGSTWTDKLNGEEWTFAAAGWGEGASARVFRVQIPATTTTFASSPNKTDTIPKRPDAPIVGIKVENNDTYATGLEENTLYQYYKNSEITSWTDISANIDNKAQLSNFTSNDTCHIRLKATATAPASFITTVFSPLTIYPLVFSYNYGDQTVETKAIIVKNSIDEEITFDIITLSVDTVFDITTSSNKTVPVSGQNTAWQLRPKTGLDARNYHAIITVEYTDEDHTYAPTANVYLTVNKVSWNMTDIYGYIDVSATTHEQLKLIIGDAPENAKLAYYIGSTPTGGVSDSVPSSREVTHTFTGLSPATAYQIGVKPLGDNNHIEPSQPTMLVTGYTAYATPNFDAVITVDYYNERLVFNSGYSSADYTVTLGSDTVKTPYSLTTALDTLTASMFTFSLVHDAPPPYPASAATTKTLSTRSPAPANITITHASSTQTSDGKINLSGTFQYRAHGSSSWLSTMDVATLGVGQYDVRRPATGSAFASKWIAVTISTITAQPLSTTVAKCCIHDTLSVAILPTTNGVNYQWYQCSSPTDTVNSSKINGATAARFPIPATLDNGTYYYYCRVYIENSGFVASNVATITVEELTEKILSASSFSCFGGNISLTFAGQSPHEVYYSIDNGTADTLVVAGSDTTIVANVVGIYTFINMLNGDTCSVCAGKFDVTVHSKVVSGVISGDATICYNTAPAQLTSTSATGGDSQKPYSYKWIQSVDNGKIWTEIPDSTSTTFTPPVLTATTQYRLITWNGSSVCEKDTSNTVTITVRSKQLDNYPDIRIHVCS</sequence>
<accession>A0A388TM17</accession>
<feature type="non-terminal residue" evidence="1">
    <location>
        <position position="1"/>
    </location>
</feature>
<organism evidence="1 2">
    <name type="scientific">Candidatus Termititenax dinenymphae</name>
    <dbReference type="NCBI Taxonomy" id="2218523"/>
    <lineage>
        <taxon>Bacteria</taxon>
        <taxon>Bacillati</taxon>
        <taxon>Candidatus Margulisiibacteriota</taxon>
        <taxon>Candidatus Termititenacia</taxon>
        <taxon>Candidatus Termititenacales</taxon>
        <taxon>Candidatus Termititenacaceae</taxon>
        <taxon>Candidatus Termititenax</taxon>
    </lineage>
</organism>
<protein>
    <recommendedName>
        <fullName evidence="3">Ig-like domain-containing protein</fullName>
    </recommendedName>
</protein>
<name>A0A388TM17_9BACT</name>
<dbReference type="EMBL" id="BGZP01000011">
    <property type="protein sequence ID" value="GBR77654.1"/>
    <property type="molecule type" value="Genomic_DNA"/>
</dbReference>
<evidence type="ECO:0000313" key="1">
    <source>
        <dbReference type="EMBL" id="GBR77654.1"/>
    </source>
</evidence>
<feature type="non-terminal residue" evidence="1">
    <location>
        <position position="851"/>
    </location>
</feature>
<reference evidence="1 2" key="1">
    <citation type="journal article" date="2019" name="ISME J.">
        <title>Genome analyses of uncultured TG2/ZB3 bacteria in 'Margulisbacteria' specifically attached to ectosymbiotic spirochetes of protists in the termite gut.</title>
        <authorList>
            <person name="Utami Y.D."/>
            <person name="Kuwahara H."/>
            <person name="Igai K."/>
            <person name="Murakami T."/>
            <person name="Sugaya K."/>
            <person name="Morikawa T."/>
            <person name="Nagura Y."/>
            <person name="Yuki M."/>
            <person name="Deevong P."/>
            <person name="Inoue T."/>
            <person name="Kihara K."/>
            <person name="Lo N."/>
            <person name="Yamada A."/>
            <person name="Ohkuma M."/>
            <person name="Hongoh Y."/>
        </authorList>
    </citation>
    <scope>NUCLEOTIDE SEQUENCE [LARGE SCALE GENOMIC DNA]</scope>
    <source>
        <strain evidence="1">RsDinE6-01</strain>
    </source>
</reference>
<dbReference type="Proteomes" id="UP000282196">
    <property type="component" value="Unassembled WGS sequence"/>
</dbReference>
<gene>
    <name evidence="1" type="ORF">RDn1_313</name>
</gene>
<comment type="caution">
    <text evidence="1">The sequence shown here is derived from an EMBL/GenBank/DDBJ whole genome shotgun (WGS) entry which is preliminary data.</text>
</comment>
<dbReference type="AlphaFoldDB" id="A0A388TM17"/>
<evidence type="ECO:0000313" key="2">
    <source>
        <dbReference type="Proteomes" id="UP000282196"/>
    </source>
</evidence>
<proteinExistence type="predicted"/>
<keyword evidence="2" id="KW-1185">Reference proteome</keyword>